<comment type="subcellular location">
    <subcellularLocation>
        <location evidence="1">Cell envelope</location>
    </subcellularLocation>
</comment>
<keyword evidence="4" id="KW-1185">Reference proteome</keyword>
<name>A0A512ASB7_9BACT</name>
<dbReference type="GO" id="GO:0016829">
    <property type="term" value="F:lyase activity"/>
    <property type="evidence" value="ECO:0007669"/>
    <property type="project" value="InterPro"/>
</dbReference>
<dbReference type="Pfam" id="PF07940">
    <property type="entry name" value="Hepar_II_III_C"/>
    <property type="match status" value="1"/>
</dbReference>
<accession>A0A512ASB7</accession>
<proteinExistence type="predicted"/>
<protein>
    <submittedName>
        <fullName evidence="3">Heparinase</fullName>
    </submittedName>
</protein>
<dbReference type="AlphaFoldDB" id="A0A512ASB7"/>
<gene>
    <name evidence="3" type="ORF">AAE02nite_02700</name>
</gene>
<evidence type="ECO:0000313" key="3">
    <source>
        <dbReference type="EMBL" id="GEO02606.1"/>
    </source>
</evidence>
<dbReference type="EMBL" id="BJYS01000001">
    <property type="protein sequence ID" value="GEO02606.1"/>
    <property type="molecule type" value="Genomic_DNA"/>
</dbReference>
<dbReference type="SUPFAM" id="SSF48230">
    <property type="entry name" value="Chondroitin AC/alginate lyase"/>
    <property type="match status" value="1"/>
</dbReference>
<dbReference type="RefSeq" id="WP_146894636.1">
    <property type="nucleotide sequence ID" value="NZ_BJYS01000001.1"/>
</dbReference>
<dbReference type="Gene3D" id="2.70.98.70">
    <property type="match status" value="1"/>
</dbReference>
<dbReference type="InterPro" id="IPR008929">
    <property type="entry name" value="Chondroitin_lyas"/>
</dbReference>
<organism evidence="3 4">
    <name type="scientific">Adhaeribacter aerolatus</name>
    <dbReference type="NCBI Taxonomy" id="670289"/>
    <lineage>
        <taxon>Bacteria</taxon>
        <taxon>Pseudomonadati</taxon>
        <taxon>Bacteroidota</taxon>
        <taxon>Cytophagia</taxon>
        <taxon>Cytophagales</taxon>
        <taxon>Hymenobacteraceae</taxon>
        <taxon>Adhaeribacter</taxon>
    </lineage>
</organism>
<dbReference type="OrthoDB" id="9793856at2"/>
<dbReference type="GO" id="GO:0030313">
    <property type="term" value="C:cell envelope"/>
    <property type="evidence" value="ECO:0007669"/>
    <property type="project" value="UniProtKB-SubCell"/>
</dbReference>
<evidence type="ECO:0000313" key="4">
    <source>
        <dbReference type="Proteomes" id="UP000321532"/>
    </source>
</evidence>
<dbReference type="InterPro" id="IPR012480">
    <property type="entry name" value="Hepar_II_III_C"/>
</dbReference>
<dbReference type="Proteomes" id="UP000321532">
    <property type="component" value="Unassembled WGS sequence"/>
</dbReference>
<evidence type="ECO:0000259" key="2">
    <source>
        <dbReference type="Pfam" id="PF07940"/>
    </source>
</evidence>
<dbReference type="Gene3D" id="1.50.10.100">
    <property type="entry name" value="Chondroitin AC/alginate lyase"/>
    <property type="match status" value="1"/>
</dbReference>
<reference evidence="3 4" key="1">
    <citation type="submission" date="2019-07" db="EMBL/GenBank/DDBJ databases">
        <title>Whole genome shotgun sequence of Adhaeribacter aerolatus NBRC 106133.</title>
        <authorList>
            <person name="Hosoyama A."/>
            <person name="Uohara A."/>
            <person name="Ohji S."/>
            <person name="Ichikawa N."/>
        </authorList>
    </citation>
    <scope>NUCLEOTIDE SEQUENCE [LARGE SCALE GENOMIC DNA]</scope>
    <source>
        <strain evidence="3 4">NBRC 106133</strain>
    </source>
</reference>
<feature type="domain" description="Heparinase II/III-like C-terminal" evidence="2">
    <location>
        <begin position="431"/>
        <end position="578"/>
    </location>
</feature>
<sequence length="643" mass="72806">MYKTLVILLFISLCSRLGFGYEKRNLLQKKASKEQVLALVLPDKQWVKYPAYTDRAGWNQLSGKFRATQIKEAEKYLDYEWKVVKATDYLAFEKSGSRTIMEAPFGANSSALSALVLAELCEGQGRFIPQIINGVWVFSEMTSWALSAHLGAYQTSKRALPDYQEHVIDLTAGDIGSLLSWIHYFFKEPFDKVNPVIAKRLKQTLQERVLDTYMQRSDFWWQAFNLKPGGMVNNWNPWCNFNVLTCFLLIEDNPEKLAAGVHRTMASVDEFINYTKTDGACEEGPSYWGHAAGKLYDYLQLLSYATSGRISIFDQPIVKNMGEYIANSYVGDGWVVNFADASAKGGGDAGLIYRYGQAVNSQTMQHFAAYLHQKKSNTVINIGRDLFRALEELRYNAALAKTSPALPAYTTVWYPETEFCYMKNKAGFFFAGKGGFNAESHNHNDVGTFSLYLNKVPVFIDAGVGTYTRQTFSSERYTIWTMQSNYHNLPMINGTPQAFGPDYRSRSVAFDPRKQIFALDIAGSYPESAAVKRWQRSYTLTPNEGLTIQDDFELKKAKTPNQINFLVWQQPDISSSGIIRLAAGDKKVSLTYDPKQFKAQTEAIALDDKRLSQVWGDKIYRLSLIATKTTKKGQYLFKISEAH</sequence>
<evidence type="ECO:0000256" key="1">
    <source>
        <dbReference type="ARBA" id="ARBA00004196"/>
    </source>
</evidence>
<comment type="caution">
    <text evidence="3">The sequence shown here is derived from an EMBL/GenBank/DDBJ whole genome shotgun (WGS) entry which is preliminary data.</text>
</comment>